<dbReference type="Gene3D" id="3.40.50.2000">
    <property type="entry name" value="Glycogen Phosphorylase B"/>
    <property type="match status" value="2"/>
</dbReference>
<accession>A0A023D978</accession>
<dbReference type="InterPro" id="IPR050194">
    <property type="entry name" value="Glycosyltransferase_grp1"/>
</dbReference>
<dbReference type="Pfam" id="PF00534">
    <property type="entry name" value="Glycos_transf_1"/>
    <property type="match status" value="1"/>
</dbReference>
<keyword evidence="4" id="KW-1185">Reference proteome</keyword>
<dbReference type="InterPro" id="IPR028098">
    <property type="entry name" value="Glyco_trans_4-like_N"/>
</dbReference>
<evidence type="ECO:0000259" key="1">
    <source>
        <dbReference type="Pfam" id="PF00534"/>
    </source>
</evidence>
<evidence type="ECO:0000313" key="4">
    <source>
        <dbReference type="Proteomes" id="UP000019760"/>
    </source>
</evidence>
<evidence type="ECO:0000259" key="2">
    <source>
        <dbReference type="Pfam" id="PF13439"/>
    </source>
</evidence>
<dbReference type="EMBL" id="BAND01000221">
    <property type="protein sequence ID" value="GAJ30689.1"/>
    <property type="molecule type" value="Genomic_DNA"/>
</dbReference>
<reference evidence="4" key="1">
    <citation type="journal article" date="2014" name="FEMS Microbiol. Lett.">
        <title>Draft Genomic DNA Sequence of the Facultatively Methylotrophic Bacterium Acidomonas methanolica type strain MB58.</title>
        <authorList>
            <person name="Higashiura N."/>
            <person name="Hadano H."/>
            <person name="Hirakawa H."/>
            <person name="Matsutani M."/>
            <person name="Takabe S."/>
            <person name="Matsushita K."/>
            <person name="Azuma Y."/>
        </authorList>
    </citation>
    <scope>NUCLEOTIDE SEQUENCE [LARGE SCALE GENOMIC DNA]</scope>
    <source>
        <strain evidence="4">MB58</strain>
    </source>
</reference>
<name>A0A023D978_ACIMT</name>
<dbReference type="CDD" id="cd03814">
    <property type="entry name" value="GT4-like"/>
    <property type="match status" value="1"/>
</dbReference>
<dbReference type="InterPro" id="IPR001296">
    <property type="entry name" value="Glyco_trans_1"/>
</dbReference>
<dbReference type="SUPFAM" id="SSF53756">
    <property type="entry name" value="UDP-Glycosyltransferase/glycogen phosphorylase"/>
    <property type="match status" value="1"/>
</dbReference>
<dbReference type="Proteomes" id="UP000019760">
    <property type="component" value="Unassembled WGS sequence"/>
</dbReference>
<reference evidence="3 4" key="2">
    <citation type="journal article" date="2014" name="FEMS Microbiol. Lett.">
        <title>Draft genomic DNA sequence of the facultatively methylotrophic bacterium Acidomonas methanolica type strain MB58.</title>
        <authorList>
            <person name="Higashiura N."/>
            <person name="Hadano H."/>
            <person name="Hirakawa H."/>
            <person name="Matsutani M."/>
            <person name="Takabe S."/>
            <person name="Matsushita K."/>
            <person name="Azuma Y."/>
        </authorList>
    </citation>
    <scope>NUCLEOTIDE SEQUENCE [LARGE SCALE GENOMIC DNA]</scope>
    <source>
        <strain evidence="3 4">MB58</strain>
    </source>
</reference>
<dbReference type="PANTHER" id="PTHR45947:SF3">
    <property type="entry name" value="SULFOQUINOVOSYL TRANSFERASE SQD2"/>
    <property type="match status" value="1"/>
</dbReference>
<feature type="domain" description="Glycosyltransferase subfamily 4-like N-terminal" evidence="2">
    <location>
        <begin position="5"/>
        <end position="163"/>
    </location>
</feature>
<evidence type="ECO:0000313" key="3">
    <source>
        <dbReference type="EMBL" id="GAJ30689.1"/>
    </source>
</evidence>
<comment type="caution">
    <text evidence="3">The sequence shown here is derived from an EMBL/GenBank/DDBJ whole genome shotgun (WGS) entry which is preliminary data.</text>
</comment>
<gene>
    <name evidence="3" type="ORF">Amme_237_001</name>
</gene>
<organism evidence="3 4">
    <name type="scientific">Acidomonas methanolica NBRC 104435</name>
    <dbReference type="NCBI Taxonomy" id="1231351"/>
    <lineage>
        <taxon>Bacteria</taxon>
        <taxon>Pseudomonadati</taxon>
        <taxon>Pseudomonadota</taxon>
        <taxon>Alphaproteobacteria</taxon>
        <taxon>Acetobacterales</taxon>
        <taxon>Acetobacteraceae</taxon>
        <taxon>Acidomonas</taxon>
    </lineage>
</organism>
<dbReference type="PANTHER" id="PTHR45947">
    <property type="entry name" value="SULFOQUINOVOSYL TRANSFERASE SQD2"/>
    <property type="match status" value="1"/>
</dbReference>
<dbReference type="GO" id="GO:0016757">
    <property type="term" value="F:glycosyltransferase activity"/>
    <property type="evidence" value="ECO:0007669"/>
    <property type="project" value="InterPro"/>
</dbReference>
<feature type="domain" description="Glycosyl transferase family 1" evidence="1">
    <location>
        <begin position="174"/>
        <end position="333"/>
    </location>
</feature>
<proteinExistence type="predicted"/>
<protein>
    <submittedName>
        <fullName evidence="3">Glycosyl transferase</fullName>
    </submittedName>
</protein>
<sequence>MALTLNRLVGYLEKQGVEVRVFAPVSSTTSFPAPGIIVPVPSIALPGRGEYRLAFALPYDEIKAFSPDLIHIALAPDYLGFTTLRAARKLGIPLVASYHTRYETYLKHYWYVACFETALKRYLSAYYAKCLEIYVPTQSMIDILQADGQKGKLVLWQRGVDSDQFNPGHRSVQWRTDHGIGPEETVILLVSRLVREKQLGVFSETLRKLNDKDVPYRAVVVGDGPERVTLERALPQAIFTGFLRGQELSMAYASSDIFVFPSETETFGNVTLEAMASGLACVCANASGSRSLVLDGVTGFLARPGDAEDFAFRVQQLTLDSTLRAGMAAAGRARALAFSWDQTMSSLLNHYMALVRNTP</sequence>
<dbReference type="AlphaFoldDB" id="A0A023D978"/>
<dbReference type="Pfam" id="PF13439">
    <property type="entry name" value="Glyco_transf_4"/>
    <property type="match status" value="1"/>
</dbReference>
<keyword evidence="3" id="KW-0808">Transferase</keyword>